<dbReference type="Gene3D" id="1.20.1280.50">
    <property type="match status" value="1"/>
</dbReference>
<evidence type="ECO:0000256" key="1">
    <source>
        <dbReference type="SAM" id="MobiDB-lite"/>
    </source>
</evidence>
<dbReference type="SMART" id="SM00256">
    <property type="entry name" value="FBOX"/>
    <property type="match status" value="1"/>
</dbReference>
<name>A0ABY0HIP5_9PEZI</name>
<dbReference type="PROSITE" id="PS50181">
    <property type="entry name" value="FBOX"/>
    <property type="match status" value="1"/>
</dbReference>
<feature type="domain" description="F-box" evidence="2">
    <location>
        <begin position="162"/>
        <end position="209"/>
    </location>
</feature>
<feature type="compositionally biased region" description="Polar residues" evidence="1">
    <location>
        <begin position="1"/>
        <end position="17"/>
    </location>
</feature>
<evidence type="ECO:0000313" key="3">
    <source>
        <dbReference type="EMBL" id="RYO91481.1"/>
    </source>
</evidence>
<dbReference type="EMBL" id="QJNS01000041">
    <property type="protein sequence ID" value="RYO91481.1"/>
    <property type="molecule type" value="Genomic_DNA"/>
</dbReference>
<feature type="region of interest" description="Disordered" evidence="1">
    <location>
        <begin position="1"/>
        <end position="53"/>
    </location>
</feature>
<proteinExistence type="predicted"/>
<comment type="caution">
    <text evidence="3">The sequence shown here is derived from an EMBL/GenBank/DDBJ whole genome shotgun (WGS) entry which is preliminary data.</text>
</comment>
<dbReference type="Gene3D" id="6.10.140.2040">
    <property type="match status" value="1"/>
</dbReference>
<protein>
    <recommendedName>
        <fullName evidence="2">F-box domain-containing protein</fullName>
    </recommendedName>
</protein>
<evidence type="ECO:0000313" key="4">
    <source>
        <dbReference type="Proteomes" id="UP000294003"/>
    </source>
</evidence>
<dbReference type="CDD" id="cd09917">
    <property type="entry name" value="F-box_SF"/>
    <property type="match status" value="1"/>
</dbReference>
<evidence type="ECO:0000259" key="2">
    <source>
        <dbReference type="PROSITE" id="PS50181"/>
    </source>
</evidence>
<accession>A0ABY0HIP5</accession>
<dbReference type="Proteomes" id="UP000294003">
    <property type="component" value="Unassembled WGS sequence"/>
</dbReference>
<dbReference type="SUPFAM" id="SSF81383">
    <property type="entry name" value="F-box domain"/>
    <property type="match status" value="1"/>
</dbReference>
<organism evidence="3 4">
    <name type="scientific">Monosporascus cannonballus</name>
    <dbReference type="NCBI Taxonomy" id="155416"/>
    <lineage>
        <taxon>Eukaryota</taxon>
        <taxon>Fungi</taxon>
        <taxon>Dikarya</taxon>
        <taxon>Ascomycota</taxon>
        <taxon>Pezizomycotina</taxon>
        <taxon>Sordariomycetes</taxon>
        <taxon>Xylariomycetidae</taxon>
        <taxon>Xylariales</taxon>
        <taxon>Xylariales incertae sedis</taxon>
        <taxon>Monosporascus</taxon>
    </lineage>
</organism>
<dbReference type="InterPro" id="IPR001810">
    <property type="entry name" value="F-box_dom"/>
</dbReference>
<keyword evidence="4" id="KW-1185">Reference proteome</keyword>
<dbReference type="Pfam" id="PF12937">
    <property type="entry name" value="F-box-like"/>
    <property type="match status" value="1"/>
</dbReference>
<dbReference type="InterPro" id="IPR036047">
    <property type="entry name" value="F-box-like_dom_sf"/>
</dbReference>
<gene>
    <name evidence="3" type="ORF">DL762_002207</name>
</gene>
<reference evidence="3 4" key="1">
    <citation type="submission" date="2018-06" db="EMBL/GenBank/DDBJ databases">
        <title>Complete Genomes of Monosporascus.</title>
        <authorList>
            <person name="Robinson A.J."/>
            <person name="Natvig D.O."/>
        </authorList>
    </citation>
    <scope>NUCLEOTIDE SEQUENCE [LARGE SCALE GENOMIC DNA]</scope>
    <source>
        <strain evidence="3 4">CBS 609.92</strain>
    </source>
</reference>
<sequence length="406" mass="44272">MTLQHSASDENPQQGLIVQTRDLTLLAPSPLTAGTPPGSSPRLVPPTEDATSYRYPERAEPAPITATGLDARPTASLAADKADPGVAGEQMTISDKAQTARGRAALAYDWRQPSASVCATLLPQNSRSLDEEQASLACQAVQPMVVSTAQRNSTLPLWSRGVSSLDSMPNELLTHILSFLDVSDLLATSRTNHHLRALSLHPILHARRLRQARLALPPLLTSPSRPTLPELVARRIVQTQTAQVSRRLARSLAAIRLAHRLPQRPSAESLVQRGVLPPECCPSVNSLDGEHGGGGGGSGGVCYGYGGPVSPALVARRRAVERERLKDGLRRWVGAVWRGEVRVRGEGVRRYEESTGVGRVWRLRKFWETVGREAYDRVWYDMIRAEPIDQAVGWLKQAARTPVEQP</sequence>